<comment type="caution">
    <text evidence="12">The sequence shown here is derived from an EMBL/GenBank/DDBJ whole genome shotgun (WGS) entry which is preliminary data.</text>
</comment>
<dbReference type="PROSITE" id="PS50262">
    <property type="entry name" value="G_PROTEIN_RECEP_F1_2"/>
    <property type="match status" value="1"/>
</dbReference>
<evidence type="ECO:0000256" key="9">
    <source>
        <dbReference type="ARBA" id="ARBA00023224"/>
    </source>
</evidence>
<dbReference type="InterPro" id="IPR000276">
    <property type="entry name" value="GPCR_Rhodpsn"/>
</dbReference>
<keyword evidence="9" id="KW-0807">Transducer</keyword>
<feature type="transmembrane region" description="Helical" evidence="10">
    <location>
        <begin position="26"/>
        <end position="52"/>
    </location>
</feature>
<sequence length="340" mass="38170">MIHLLWYFYLLQERNPSETMLSNSEAIIWSVLFSTEALAIVAGNLFSIVKFAETGQLHRRSSYLLINLAVADILVGACAIPMLVYLIGGFGQLWPVNLGAPLSAYKALDVVSGLASILSLTLVSLERLCATLWPLRHRVMKTRVYVIGIFLVWFVACVTTTVGLTMRDIVPLRFLFYGCVIILSLCCVTIFSTNLVIWIHVNNRQVSSHFRNAALQERRLTITLLIVTLISLSAWLPFMILNIVNQLHPLTISLTLIYFTKLLHYGNSCANVFVYSLRIAEFRKAFGKIFCCHQSAISENAVLLQITRLSKDTSAIEMGILTSKLFNNYRARNSKGSLLT</sequence>
<keyword evidence="8" id="KW-0325">Glycoprotein</keyword>
<dbReference type="PANTHER" id="PTHR24246">
    <property type="entry name" value="OLFACTORY RECEPTOR AND ADENOSINE RECEPTOR"/>
    <property type="match status" value="1"/>
</dbReference>
<dbReference type="Proteomes" id="UP001163046">
    <property type="component" value="Unassembled WGS sequence"/>
</dbReference>
<dbReference type="Pfam" id="PF00001">
    <property type="entry name" value="7tm_1"/>
    <property type="match status" value="1"/>
</dbReference>
<dbReference type="PANTHER" id="PTHR24246:SF27">
    <property type="entry name" value="ADENOSINE RECEPTOR, ISOFORM A"/>
    <property type="match status" value="1"/>
</dbReference>
<dbReference type="Gene3D" id="1.20.1070.10">
    <property type="entry name" value="Rhodopsin 7-helix transmembrane proteins"/>
    <property type="match status" value="1"/>
</dbReference>
<comment type="subcellular location">
    <subcellularLocation>
        <location evidence="1">Cell membrane</location>
        <topology evidence="1">Multi-pass membrane protein</topology>
    </subcellularLocation>
</comment>
<evidence type="ECO:0000256" key="7">
    <source>
        <dbReference type="ARBA" id="ARBA00023170"/>
    </source>
</evidence>
<evidence type="ECO:0000259" key="11">
    <source>
        <dbReference type="PROSITE" id="PS50262"/>
    </source>
</evidence>
<dbReference type="OrthoDB" id="5967378at2759"/>
<keyword evidence="2" id="KW-1003">Cell membrane</keyword>
<evidence type="ECO:0000313" key="12">
    <source>
        <dbReference type="EMBL" id="KAJ7385477.1"/>
    </source>
</evidence>
<feature type="transmembrane region" description="Helical" evidence="10">
    <location>
        <begin position="256"/>
        <end position="277"/>
    </location>
</feature>
<feature type="domain" description="G-protein coupled receptors family 1 profile" evidence="11">
    <location>
        <begin position="43"/>
        <end position="275"/>
    </location>
</feature>
<keyword evidence="4 10" id="KW-1133">Transmembrane helix</keyword>
<feature type="transmembrane region" description="Helical" evidence="10">
    <location>
        <begin position="107"/>
        <end position="123"/>
    </location>
</feature>
<evidence type="ECO:0000256" key="4">
    <source>
        <dbReference type="ARBA" id="ARBA00022989"/>
    </source>
</evidence>
<name>A0A9W9ZPF9_9CNID</name>
<evidence type="ECO:0000256" key="6">
    <source>
        <dbReference type="ARBA" id="ARBA00023136"/>
    </source>
</evidence>
<feature type="transmembrane region" description="Helical" evidence="10">
    <location>
        <begin position="144"/>
        <end position="162"/>
    </location>
</feature>
<dbReference type="GO" id="GO:0004930">
    <property type="term" value="F:G protein-coupled receptor activity"/>
    <property type="evidence" value="ECO:0007669"/>
    <property type="project" value="UniProtKB-KW"/>
</dbReference>
<evidence type="ECO:0000256" key="10">
    <source>
        <dbReference type="SAM" id="Phobius"/>
    </source>
</evidence>
<feature type="transmembrane region" description="Helical" evidence="10">
    <location>
        <begin position="174"/>
        <end position="199"/>
    </location>
</feature>
<evidence type="ECO:0000313" key="13">
    <source>
        <dbReference type="Proteomes" id="UP001163046"/>
    </source>
</evidence>
<organism evidence="12 13">
    <name type="scientific">Desmophyllum pertusum</name>
    <dbReference type="NCBI Taxonomy" id="174260"/>
    <lineage>
        <taxon>Eukaryota</taxon>
        <taxon>Metazoa</taxon>
        <taxon>Cnidaria</taxon>
        <taxon>Anthozoa</taxon>
        <taxon>Hexacorallia</taxon>
        <taxon>Scleractinia</taxon>
        <taxon>Caryophylliina</taxon>
        <taxon>Caryophylliidae</taxon>
        <taxon>Desmophyllum</taxon>
    </lineage>
</organism>
<dbReference type="AlphaFoldDB" id="A0A9W9ZPF9"/>
<gene>
    <name evidence="12" type="ORF">OS493_015047</name>
</gene>
<accession>A0A9W9ZPF9</accession>
<dbReference type="InterPro" id="IPR017452">
    <property type="entry name" value="GPCR_Rhodpsn_7TM"/>
</dbReference>
<evidence type="ECO:0000256" key="1">
    <source>
        <dbReference type="ARBA" id="ARBA00004651"/>
    </source>
</evidence>
<reference evidence="12" key="1">
    <citation type="submission" date="2023-01" db="EMBL/GenBank/DDBJ databases">
        <title>Genome assembly of the deep-sea coral Lophelia pertusa.</title>
        <authorList>
            <person name="Herrera S."/>
            <person name="Cordes E."/>
        </authorList>
    </citation>
    <scope>NUCLEOTIDE SEQUENCE</scope>
    <source>
        <strain evidence="12">USNM1676648</strain>
        <tissue evidence="12">Polyp</tissue>
    </source>
</reference>
<evidence type="ECO:0000256" key="8">
    <source>
        <dbReference type="ARBA" id="ARBA00023180"/>
    </source>
</evidence>
<keyword evidence="7" id="KW-0675">Receptor</keyword>
<dbReference type="PRINTS" id="PR00237">
    <property type="entry name" value="GPCRRHODOPSN"/>
</dbReference>
<keyword evidence="13" id="KW-1185">Reference proteome</keyword>
<keyword evidence="3 10" id="KW-0812">Transmembrane</keyword>
<dbReference type="EMBL" id="MU825880">
    <property type="protein sequence ID" value="KAJ7385477.1"/>
    <property type="molecule type" value="Genomic_DNA"/>
</dbReference>
<evidence type="ECO:0000256" key="2">
    <source>
        <dbReference type="ARBA" id="ARBA00022475"/>
    </source>
</evidence>
<feature type="transmembrane region" description="Helical" evidence="10">
    <location>
        <begin position="220"/>
        <end position="244"/>
    </location>
</feature>
<feature type="transmembrane region" description="Helical" evidence="10">
    <location>
        <begin position="64"/>
        <end position="87"/>
    </location>
</feature>
<dbReference type="GO" id="GO:0005886">
    <property type="term" value="C:plasma membrane"/>
    <property type="evidence" value="ECO:0007669"/>
    <property type="project" value="UniProtKB-SubCell"/>
</dbReference>
<keyword evidence="6 10" id="KW-0472">Membrane</keyword>
<evidence type="ECO:0000256" key="5">
    <source>
        <dbReference type="ARBA" id="ARBA00023040"/>
    </source>
</evidence>
<proteinExistence type="predicted"/>
<keyword evidence="5" id="KW-0297">G-protein coupled receptor</keyword>
<evidence type="ECO:0000256" key="3">
    <source>
        <dbReference type="ARBA" id="ARBA00022692"/>
    </source>
</evidence>
<dbReference type="SUPFAM" id="SSF81321">
    <property type="entry name" value="Family A G protein-coupled receptor-like"/>
    <property type="match status" value="1"/>
</dbReference>
<protein>
    <recommendedName>
        <fullName evidence="11">G-protein coupled receptors family 1 profile domain-containing protein</fullName>
    </recommendedName>
</protein>